<evidence type="ECO:0000313" key="2">
    <source>
        <dbReference type="EMBL" id="KOS17722.1"/>
    </source>
</evidence>
<accession>A0A0N0RT11</accession>
<evidence type="ECO:0000313" key="3">
    <source>
        <dbReference type="Proteomes" id="UP000053831"/>
    </source>
</evidence>
<dbReference type="OrthoDB" id="4889313at2759"/>
<reference evidence="2 3" key="1">
    <citation type="submission" date="2015-07" db="EMBL/GenBank/DDBJ databases">
        <title>The genome of the fungus Escovopsis weberi, a specialized disease agent of ant agriculture.</title>
        <authorList>
            <person name="de Man T.J."/>
            <person name="Stajich J.E."/>
            <person name="Kubicek C.P."/>
            <person name="Chenthamara K."/>
            <person name="Atanasova L."/>
            <person name="Druzhinina I.S."/>
            <person name="Birnbaum S."/>
            <person name="Barribeau S.M."/>
            <person name="Teiling C."/>
            <person name="Suen G."/>
            <person name="Currie C."/>
            <person name="Gerardo N.M."/>
        </authorList>
    </citation>
    <scope>NUCLEOTIDE SEQUENCE [LARGE SCALE GENOMIC DNA]</scope>
</reference>
<keyword evidence="3" id="KW-1185">Reference proteome</keyword>
<feature type="region of interest" description="Disordered" evidence="1">
    <location>
        <begin position="89"/>
        <end position="129"/>
    </location>
</feature>
<gene>
    <name evidence="2" type="ORF">ESCO_002752</name>
</gene>
<dbReference type="EMBL" id="LGSR01000022">
    <property type="protein sequence ID" value="KOS17722.1"/>
    <property type="molecule type" value="Genomic_DNA"/>
</dbReference>
<feature type="compositionally biased region" description="Basic and acidic residues" evidence="1">
    <location>
        <begin position="89"/>
        <end position="101"/>
    </location>
</feature>
<dbReference type="AlphaFoldDB" id="A0A0N0RT11"/>
<evidence type="ECO:0000256" key="1">
    <source>
        <dbReference type="SAM" id="MobiDB-lite"/>
    </source>
</evidence>
<organism evidence="2 3">
    <name type="scientific">Escovopsis weberi</name>
    <dbReference type="NCBI Taxonomy" id="150374"/>
    <lineage>
        <taxon>Eukaryota</taxon>
        <taxon>Fungi</taxon>
        <taxon>Dikarya</taxon>
        <taxon>Ascomycota</taxon>
        <taxon>Pezizomycotina</taxon>
        <taxon>Sordariomycetes</taxon>
        <taxon>Hypocreomycetidae</taxon>
        <taxon>Hypocreales</taxon>
        <taxon>Hypocreaceae</taxon>
        <taxon>Escovopsis</taxon>
    </lineage>
</organism>
<dbReference type="Proteomes" id="UP000053831">
    <property type="component" value="Unassembled WGS sequence"/>
</dbReference>
<sequence>MEDNGSDVSASTSKENIKDKEKDKEREKLKDKGKEKEKEKERDRPRTHWRPFDEPEVEPPCASPWLFGGDEDLKDKEVRAEYFKQRVALKKAEERERESQKSKGPAAATVASPSAPSSAGRRCTGMKSSISGCAMRTLNSSHLVS</sequence>
<comment type="caution">
    <text evidence="2">The sequence shown here is derived from an EMBL/GenBank/DDBJ whole genome shotgun (WGS) entry which is preliminary data.</text>
</comment>
<proteinExistence type="predicted"/>
<feature type="compositionally biased region" description="Basic and acidic residues" evidence="1">
    <location>
        <begin position="15"/>
        <end position="53"/>
    </location>
</feature>
<name>A0A0N0RT11_ESCWE</name>
<protein>
    <submittedName>
        <fullName evidence="2">Uncharacterized protein</fullName>
    </submittedName>
</protein>
<feature type="compositionally biased region" description="Low complexity" evidence="1">
    <location>
        <begin position="105"/>
        <end position="119"/>
    </location>
</feature>
<feature type="compositionally biased region" description="Polar residues" evidence="1">
    <location>
        <begin position="1"/>
        <end position="13"/>
    </location>
</feature>
<feature type="region of interest" description="Disordered" evidence="1">
    <location>
        <begin position="1"/>
        <end position="70"/>
    </location>
</feature>